<keyword evidence="3" id="KW-1185">Reference proteome</keyword>
<dbReference type="WBParaSite" id="GPUH_0000848801-mRNA-1">
    <property type="protein sequence ID" value="GPUH_0000848801-mRNA-1"/>
    <property type="gene ID" value="GPUH_0000848801"/>
</dbReference>
<evidence type="ECO:0000313" key="3">
    <source>
        <dbReference type="Proteomes" id="UP000271098"/>
    </source>
</evidence>
<accession>A0A183DID7</accession>
<reference evidence="4" key="1">
    <citation type="submission" date="2016-06" db="UniProtKB">
        <authorList>
            <consortium name="WormBaseParasite"/>
        </authorList>
    </citation>
    <scope>IDENTIFICATION</scope>
</reference>
<keyword evidence="1" id="KW-1133">Transmembrane helix</keyword>
<dbReference type="OrthoDB" id="5792724at2759"/>
<proteinExistence type="predicted"/>
<gene>
    <name evidence="2" type="ORF">GPUH_LOCUS8476</name>
</gene>
<name>A0A183DID7_9BILA</name>
<dbReference type="AlphaFoldDB" id="A0A183DID7"/>
<protein>
    <submittedName>
        <fullName evidence="4">Sensor histidine kinase</fullName>
    </submittedName>
</protein>
<sequence length="67" mass="7966">MFGVVFIIVMIALLFIQIWFLDIIYRFNEFLKDRENTFSLNLDSVLQDYDGIFSDFSLTPGYTKQNE</sequence>
<dbReference type="Proteomes" id="UP000271098">
    <property type="component" value="Unassembled WGS sequence"/>
</dbReference>
<keyword evidence="1" id="KW-0812">Transmembrane</keyword>
<dbReference type="EMBL" id="UYRT01024876">
    <property type="protein sequence ID" value="VDK62946.1"/>
    <property type="molecule type" value="Genomic_DNA"/>
</dbReference>
<feature type="transmembrane region" description="Helical" evidence="1">
    <location>
        <begin position="6"/>
        <end position="25"/>
    </location>
</feature>
<organism evidence="4">
    <name type="scientific">Gongylonema pulchrum</name>
    <dbReference type="NCBI Taxonomy" id="637853"/>
    <lineage>
        <taxon>Eukaryota</taxon>
        <taxon>Metazoa</taxon>
        <taxon>Ecdysozoa</taxon>
        <taxon>Nematoda</taxon>
        <taxon>Chromadorea</taxon>
        <taxon>Rhabditida</taxon>
        <taxon>Spirurina</taxon>
        <taxon>Spiruromorpha</taxon>
        <taxon>Spiruroidea</taxon>
        <taxon>Gongylonematidae</taxon>
        <taxon>Gongylonema</taxon>
    </lineage>
</organism>
<evidence type="ECO:0000313" key="2">
    <source>
        <dbReference type="EMBL" id="VDK62946.1"/>
    </source>
</evidence>
<evidence type="ECO:0000313" key="4">
    <source>
        <dbReference type="WBParaSite" id="GPUH_0000848801-mRNA-1"/>
    </source>
</evidence>
<evidence type="ECO:0000256" key="1">
    <source>
        <dbReference type="SAM" id="Phobius"/>
    </source>
</evidence>
<reference evidence="2 3" key="2">
    <citation type="submission" date="2018-11" db="EMBL/GenBank/DDBJ databases">
        <authorList>
            <consortium name="Pathogen Informatics"/>
        </authorList>
    </citation>
    <scope>NUCLEOTIDE SEQUENCE [LARGE SCALE GENOMIC DNA]</scope>
</reference>
<keyword evidence="1" id="KW-0472">Membrane</keyword>